<evidence type="ECO:0000256" key="2">
    <source>
        <dbReference type="ARBA" id="ARBA00004792"/>
    </source>
</evidence>
<feature type="domain" description="PKS/mFAS DH" evidence="12">
    <location>
        <begin position="2655"/>
        <end position="2931"/>
    </location>
</feature>
<dbReference type="EMBL" id="LFML01000149">
    <property type="protein sequence ID" value="KMO94149.1"/>
    <property type="molecule type" value="Genomic_DNA"/>
</dbReference>
<dbReference type="Gene3D" id="3.40.47.10">
    <property type="match status" value="2"/>
</dbReference>
<evidence type="ECO:0000313" key="13">
    <source>
        <dbReference type="EMBL" id="KMO94149.1"/>
    </source>
</evidence>
<dbReference type="InterPro" id="IPR042104">
    <property type="entry name" value="PKS_dehydratase_sf"/>
</dbReference>
<feature type="region of interest" description="N-terminal hotdog fold" evidence="9">
    <location>
        <begin position="2655"/>
        <end position="2778"/>
    </location>
</feature>
<dbReference type="InterPro" id="IPR049552">
    <property type="entry name" value="PKS_DH_N"/>
</dbReference>
<dbReference type="Pfam" id="PF08659">
    <property type="entry name" value="KR"/>
    <property type="match status" value="2"/>
</dbReference>
<dbReference type="Pfam" id="PF02801">
    <property type="entry name" value="Ketoacyl-synt_C"/>
    <property type="match status" value="2"/>
</dbReference>
<feature type="active site" description="Proton donor; for dehydratase activity" evidence="9">
    <location>
        <position position="2855"/>
    </location>
</feature>
<dbReference type="InterPro" id="IPR055123">
    <property type="entry name" value="SpnB-like_Rossmann"/>
</dbReference>
<dbReference type="CDD" id="cd08956">
    <property type="entry name" value="KR_3_FAS_SDR_x"/>
    <property type="match status" value="2"/>
</dbReference>
<evidence type="ECO:0000256" key="5">
    <source>
        <dbReference type="ARBA" id="ARBA00022679"/>
    </source>
</evidence>
<evidence type="ECO:0000259" key="10">
    <source>
        <dbReference type="PROSITE" id="PS50075"/>
    </source>
</evidence>
<evidence type="ECO:0000256" key="3">
    <source>
        <dbReference type="ARBA" id="ARBA00022450"/>
    </source>
</evidence>
<protein>
    <submittedName>
        <fullName evidence="13">Beta-ketoacyl synthase</fullName>
    </submittedName>
</protein>
<feature type="active site" description="Proton acceptor; for dehydratase activity" evidence="9">
    <location>
        <position position="973"/>
    </location>
</feature>
<dbReference type="InterPro" id="IPR020807">
    <property type="entry name" value="PKS_DH"/>
</dbReference>
<dbReference type="Pfam" id="PF14765">
    <property type="entry name" value="PS-DH"/>
    <property type="match status" value="2"/>
</dbReference>
<dbReference type="Pfam" id="PF16197">
    <property type="entry name" value="KAsynt_C_assoc"/>
    <property type="match status" value="2"/>
</dbReference>
<comment type="pathway">
    <text evidence="2">Antibiotic biosynthesis.</text>
</comment>
<dbReference type="SMART" id="SM00823">
    <property type="entry name" value="PKS_PP"/>
    <property type="match status" value="2"/>
</dbReference>
<keyword evidence="7" id="KW-0511">Multifunctional enzyme</keyword>
<dbReference type="InterPro" id="IPR014043">
    <property type="entry name" value="Acyl_transferase_dom"/>
</dbReference>
<keyword evidence="4" id="KW-0597">Phosphoprotein</keyword>
<reference evidence="13 14" key="1">
    <citation type="submission" date="2015-06" db="EMBL/GenBank/DDBJ databases">
        <title>Recapitulation of the evolution of biosynthetic gene clusters reveals hidden chemical diversity on bacterial genomes.</title>
        <authorList>
            <person name="Cruz-Morales P."/>
            <person name="Martinez-Guerrero C."/>
            <person name="Morales-Escalante M.A."/>
            <person name="Yanez-Guerra L.A."/>
            <person name="Kopp J.F."/>
            <person name="Feldmann J."/>
            <person name="Ramos-Aboites H.E."/>
            <person name="Barona-Gomez F."/>
        </authorList>
    </citation>
    <scope>NUCLEOTIDE SEQUENCE [LARGE SCALE GENOMIC DNA]</scope>
    <source>
        <strain evidence="13 14">ATCC 31245</strain>
    </source>
</reference>
<feature type="region of interest" description="C-terminal hotdog fold" evidence="9">
    <location>
        <begin position="1077"/>
        <end position="1212"/>
    </location>
</feature>
<keyword evidence="5" id="KW-0808">Transferase</keyword>
<dbReference type="Gene3D" id="1.10.1200.10">
    <property type="entry name" value="ACP-like"/>
    <property type="match status" value="2"/>
</dbReference>
<dbReference type="CDD" id="cd00833">
    <property type="entry name" value="PKS"/>
    <property type="match status" value="2"/>
</dbReference>
<keyword evidence="14" id="KW-1185">Reference proteome</keyword>
<dbReference type="InterPro" id="IPR014030">
    <property type="entry name" value="Ketoacyl_synth_N"/>
</dbReference>
<dbReference type="PANTHER" id="PTHR43775">
    <property type="entry name" value="FATTY ACID SYNTHASE"/>
    <property type="match status" value="1"/>
</dbReference>
<dbReference type="FunFam" id="3.40.47.10:FF:000019">
    <property type="entry name" value="Polyketide synthase type I"/>
    <property type="match status" value="2"/>
</dbReference>
<feature type="active site" description="Proton acceptor; for dehydratase activity" evidence="9">
    <location>
        <position position="2687"/>
    </location>
</feature>
<evidence type="ECO:0000256" key="1">
    <source>
        <dbReference type="ARBA" id="ARBA00001957"/>
    </source>
</evidence>
<dbReference type="SMART" id="SM00825">
    <property type="entry name" value="PKS_KS"/>
    <property type="match status" value="2"/>
</dbReference>
<feature type="region of interest" description="C-terminal hotdog fold" evidence="9">
    <location>
        <begin position="2796"/>
        <end position="2931"/>
    </location>
</feature>
<dbReference type="SMART" id="SM00826">
    <property type="entry name" value="PKS_DH"/>
    <property type="match status" value="2"/>
</dbReference>
<dbReference type="Pfam" id="PF00550">
    <property type="entry name" value="PP-binding"/>
    <property type="match status" value="2"/>
</dbReference>
<dbReference type="SUPFAM" id="SSF51735">
    <property type="entry name" value="NAD(P)-binding Rossmann-fold domains"/>
    <property type="match status" value="4"/>
</dbReference>
<dbReference type="SUPFAM" id="SSF47336">
    <property type="entry name" value="ACP-like"/>
    <property type="match status" value="2"/>
</dbReference>
<keyword evidence="8" id="KW-0012">Acyltransferase</keyword>
<dbReference type="GO" id="GO:0033068">
    <property type="term" value="P:macrolide biosynthetic process"/>
    <property type="evidence" value="ECO:0007669"/>
    <property type="project" value="UniProtKB-ARBA"/>
</dbReference>
<dbReference type="Pfam" id="PF22953">
    <property type="entry name" value="SpnB_Rossmann"/>
    <property type="match status" value="2"/>
</dbReference>
<evidence type="ECO:0000313" key="14">
    <source>
        <dbReference type="Proteomes" id="UP000035932"/>
    </source>
</evidence>
<dbReference type="GO" id="GO:0004312">
    <property type="term" value="F:fatty acid synthase activity"/>
    <property type="evidence" value="ECO:0007669"/>
    <property type="project" value="TreeGrafter"/>
</dbReference>
<comment type="cofactor">
    <cofactor evidence="1">
        <name>pantetheine 4'-phosphate</name>
        <dbReference type="ChEBI" id="CHEBI:47942"/>
    </cofactor>
</comment>
<dbReference type="InterPro" id="IPR014031">
    <property type="entry name" value="Ketoacyl_synth_C"/>
</dbReference>
<dbReference type="InterPro" id="IPR057326">
    <property type="entry name" value="KR_dom"/>
</dbReference>
<dbReference type="InterPro" id="IPR013968">
    <property type="entry name" value="PKS_KR"/>
</dbReference>
<evidence type="ECO:0000256" key="4">
    <source>
        <dbReference type="ARBA" id="ARBA00022553"/>
    </source>
</evidence>
<dbReference type="InterPro" id="IPR032821">
    <property type="entry name" value="PKS_assoc"/>
</dbReference>
<dbReference type="SUPFAM" id="SSF53901">
    <property type="entry name" value="Thiolase-like"/>
    <property type="match status" value="2"/>
</dbReference>
<evidence type="ECO:0000259" key="12">
    <source>
        <dbReference type="PROSITE" id="PS52019"/>
    </source>
</evidence>
<accession>A0A0J6XG97</accession>
<comment type="caution">
    <text evidence="13">The sequence shown here is derived from an EMBL/GenBank/DDBJ whole genome shotgun (WGS) entry which is preliminary data.</text>
</comment>
<feature type="domain" description="Ketosynthase family 3 (KS3)" evidence="11">
    <location>
        <begin position="33"/>
        <end position="460"/>
    </location>
</feature>
<feature type="region of interest" description="N-terminal hotdog fold" evidence="9">
    <location>
        <begin position="941"/>
        <end position="1064"/>
    </location>
</feature>
<dbReference type="Pfam" id="PF21089">
    <property type="entry name" value="PKS_DH_N"/>
    <property type="match status" value="2"/>
</dbReference>
<dbReference type="InterPro" id="IPR049551">
    <property type="entry name" value="PKS_DH_C"/>
</dbReference>
<dbReference type="RefSeq" id="WP_048480123.1">
    <property type="nucleotide sequence ID" value="NZ_LFML01000149.1"/>
</dbReference>
<dbReference type="PROSITE" id="PS50075">
    <property type="entry name" value="CARRIER"/>
    <property type="match status" value="2"/>
</dbReference>
<dbReference type="InterPro" id="IPR015083">
    <property type="entry name" value="NorB/c/GfsB-D-like_docking"/>
</dbReference>
<dbReference type="Pfam" id="PF00698">
    <property type="entry name" value="Acyl_transf_1"/>
    <property type="match status" value="2"/>
</dbReference>
<evidence type="ECO:0000256" key="8">
    <source>
        <dbReference type="ARBA" id="ARBA00023315"/>
    </source>
</evidence>
<dbReference type="FunFam" id="3.40.366.10:FF:000002">
    <property type="entry name" value="Probable polyketide synthase 2"/>
    <property type="match status" value="2"/>
</dbReference>
<dbReference type="GO" id="GO:0006633">
    <property type="term" value="P:fatty acid biosynthetic process"/>
    <property type="evidence" value="ECO:0007669"/>
    <property type="project" value="InterPro"/>
</dbReference>
<dbReference type="Pfam" id="PF08990">
    <property type="entry name" value="Docking"/>
    <property type="match status" value="1"/>
</dbReference>
<dbReference type="InterPro" id="IPR001227">
    <property type="entry name" value="Ac_transferase_dom_sf"/>
</dbReference>
<dbReference type="GO" id="GO:0004315">
    <property type="term" value="F:3-oxoacyl-[acyl-carrier-protein] synthase activity"/>
    <property type="evidence" value="ECO:0007669"/>
    <property type="project" value="InterPro"/>
</dbReference>
<dbReference type="Gene3D" id="3.10.129.110">
    <property type="entry name" value="Polyketide synthase dehydratase"/>
    <property type="match status" value="2"/>
</dbReference>
<dbReference type="SUPFAM" id="SSF55048">
    <property type="entry name" value="Probable ACP-binding domain of malonyl-CoA ACP transacylase"/>
    <property type="match status" value="2"/>
</dbReference>
<dbReference type="InterPro" id="IPR049900">
    <property type="entry name" value="PKS_mFAS_DH"/>
</dbReference>
<dbReference type="InterPro" id="IPR020806">
    <property type="entry name" value="PKS_PP-bd"/>
</dbReference>
<evidence type="ECO:0000256" key="7">
    <source>
        <dbReference type="ARBA" id="ARBA00023268"/>
    </source>
</evidence>
<name>A0A0J6XG97_9ACTN</name>
<dbReference type="SMART" id="SM01294">
    <property type="entry name" value="PKS_PP_betabranch"/>
    <property type="match status" value="2"/>
</dbReference>
<dbReference type="FunFam" id="1.10.1200.10:FF:000007">
    <property type="entry name" value="Probable polyketide synthase pks17"/>
    <property type="match status" value="2"/>
</dbReference>
<dbReference type="InterPro" id="IPR036736">
    <property type="entry name" value="ACP-like_sf"/>
</dbReference>
<dbReference type="Gene3D" id="3.40.50.720">
    <property type="entry name" value="NAD(P)-binding Rossmann-like Domain"/>
    <property type="match status" value="2"/>
</dbReference>
<feature type="domain" description="Ketosynthase family 3 (KS3)" evidence="11">
    <location>
        <begin position="1767"/>
        <end position="2180"/>
    </location>
</feature>
<dbReference type="Proteomes" id="UP000035932">
    <property type="component" value="Unassembled WGS sequence"/>
</dbReference>
<feature type="domain" description="PKS/mFAS DH" evidence="12">
    <location>
        <begin position="941"/>
        <end position="1212"/>
    </location>
</feature>
<keyword evidence="3" id="KW-0596">Phosphopantetheine</keyword>
<dbReference type="InterPro" id="IPR016035">
    <property type="entry name" value="Acyl_Trfase/lysoPLipase"/>
</dbReference>
<dbReference type="Gene3D" id="3.40.366.10">
    <property type="entry name" value="Malonyl-Coenzyme A Acyl Carrier Protein, domain 2"/>
    <property type="match status" value="2"/>
</dbReference>
<proteinExistence type="predicted"/>
<dbReference type="InterPro" id="IPR016039">
    <property type="entry name" value="Thiolase-like"/>
</dbReference>
<dbReference type="InterPro" id="IPR036291">
    <property type="entry name" value="NAD(P)-bd_dom_sf"/>
</dbReference>
<evidence type="ECO:0000259" key="11">
    <source>
        <dbReference type="PROSITE" id="PS52004"/>
    </source>
</evidence>
<dbReference type="GO" id="GO:0031177">
    <property type="term" value="F:phosphopantetheine binding"/>
    <property type="evidence" value="ECO:0007669"/>
    <property type="project" value="InterPro"/>
</dbReference>
<dbReference type="OrthoDB" id="9778690at2"/>
<dbReference type="PATRIC" id="fig|66430.4.peg.2509"/>
<dbReference type="InterPro" id="IPR016036">
    <property type="entry name" value="Malonyl_transacylase_ACP-bd"/>
</dbReference>
<dbReference type="PROSITE" id="PS52004">
    <property type="entry name" value="KS3_2"/>
    <property type="match status" value="2"/>
</dbReference>
<dbReference type="SUPFAM" id="SSF52151">
    <property type="entry name" value="FabD/lysophospholipase-like"/>
    <property type="match status" value="2"/>
</dbReference>
<dbReference type="Pfam" id="PF00109">
    <property type="entry name" value="ketoacyl-synt"/>
    <property type="match status" value="2"/>
</dbReference>
<feature type="active site" description="Proton donor; for dehydratase activity" evidence="9">
    <location>
        <position position="1136"/>
    </location>
</feature>
<dbReference type="InterPro" id="IPR009081">
    <property type="entry name" value="PP-bd_ACP"/>
</dbReference>
<evidence type="ECO:0000256" key="6">
    <source>
        <dbReference type="ARBA" id="ARBA00023194"/>
    </source>
</evidence>
<evidence type="ECO:0000256" key="9">
    <source>
        <dbReference type="PROSITE-ProRule" id="PRU01363"/>
    </source>
</evidence>
<feature type="domain" description="Carrier" evidence="10">
    <location>
        <begin position="3401"/>
        <end position="3476"/>
    </location>
</feature>
<dbReference type="PROSITE" id="PS52019">
    <property type="entry name" value="PKS_MFAS_DH"/>
    <property type="match status" value="2"/>
</dbReference>
<dbReference type="PROSITE" id="PS00606">
    <property type="entry name" value="KS3_1"/>
    <property type="match status" value="2"/>
</dbReference>
<organism evidence="13 14">
    <name type="scientific">Streptomyces roseus</name>
    <dbReference type="NCBI Taxonomy" id="66430"/>
    <lineage>
        <taxon>Bacteria</taxon>
        <taxon>Bacillati</taxon>
        <taxon>Actinomycetota</taxon>
        <taxon>Actinomycetes</taxon>
        <taxon>Kitasatosporales</taxon>
        <taxon>Streptomycetaceae</taxon>
        <taxon>Streptomyces</taxon>
    </lineage>
</organism>
<dbReference type="STRING" id="66430.ACS04_30900"/>
<dbReference type="SMART" id="SM00827">
    <property type="entry name" value="PKS_AT"/>
    <property type="match status" value="2"/>
</dbReference>
<dbReference type="InterPro" id="IPR018201">
    <property type="entry name" value="Ketoacyl_synth_AS"/>
</dbReference>
<dbReference type="InterPro" id="IPR050091">
    <property type="entry name" value="PKS_NRPS_Biosynth_Enz"/>
</dbReference>
<sequence>MANDEKILDYLKKVTADLHQTRQRLQDVEAQTREPIAIVAMSCRYPGGITTPEELWQLVAEGRDAVAGMPTDRGWDLEALMDPNPDAPGSSYVHQGGFLENAGMFDPGFFGLSPLEAEGTDPQQRLILEVSWEAFERAGIDPETLRGSQVGVYMGSGIQDYGDYEEGVPEAVEAFMATSRASSVISGRVSYTLGLEGPAFTVDTACSSSLVAIHLAAQALRQNECKLALAGGVMIMSTASPFVAFSKQKGLSPDGRCKAFSDTADGTGWAEGAAVILLERLSDARRHGHEVLAVIQGSAINQDGASNGLTAPNGPAQQKVIRQALANAQIPGAHVDLVEAHGTGTTLGDPIEAQALLATYGQDHTAQRPLRLGSFKSNIGHAQGAAGVGGVIKTVMAMRNGLMPRTLHVSEPSSHVDWSAGHVELLTEALPWPKAEDHARTAGVSAFGLSGTNAHVILQEAPEPAAEETAGTPEASGAPAVASPVLPYVVSARSAQALRGQAGKLAAFVRERAQDEDPGGIGHALITRRTAFDHRAVVLGGDRDALLAGLDTLADGGKAPHLVRGTASGSPQVAFVFPGQGSQWIGMAVELLDSSPVFAARMGECAEALALFTDWNLLDVVRGEPGAPTYDEVDVVQPVLWAVMVSLAALWRSFGVEPAAVVGHSQGEIAAATVAGALSLEDGARVVALRSKIIRTGLAGRGGMMSVRLPSAEVRELIARWDGRLQLAVVNSPTSVVVCGHPEHLDELYTHLEAEGVQARKIPVDYASHSVFVEEIRDEVRAALAGITPRSADVSFYSTVLGAPVDTATLDADYWYRNLRQTVLFEETTRALLDDGFTVFVEASPHPGLLVGLAETVSAVGVSAAPVGSLRRGEGGIERFATSLAEAWVAGAPVDWTLFHGSAPARPVDLPTYAFQREHYWAPAPAAAGDVEAAGLDPAGHPLLGAVVTAPDSDGFTLTGRLSTATHGWLGDHRVGDQVFFPGTGFVELAVLAGDRAGCTTVEELTLEAPLVLPARGGVAVRVTVDAPDPAGRRAVTVHSRGEDTGLSWIRHAVGTLGRTAAPSRDFDTTAWPPAGAEPVDLGGFYENVAAEGLNYGPVFQGLTAAWRLDGDVYAEAALPDSADGSAYGLHPALLDAALHTVALTGVTGDRAALPFAWSGVTLAAEGAAAVRVRVSALGDGEVAVDLADSAGQPVASVDSLVLRPLTDDRLAQDRSLTRDALFRIDWQPLPAAAAEASLTTWEASRTEDGELADVVLWDAPAGTGADAARTAAHAALAVAREWLADERYAGSVLVVRTSGAVAARPGEDVTDLAGATVWGLVKSAQSENPGRIVLADAATEADVLTAYAAGESQIAVRDGVAYAPRLVRATATATDGDGDGGEAPRFAADGTVLLTGGTGMLGRLFARHLVTEQGVGRLLLTSRRGPDAEGAAELAAELTGLGAHVEIAACDAADREALAALLAAVPAEHPLTGVIHLAGVLDDGILGSLTPERVDNVLRPKVDAALNLHELTADAELAAFVLFSSVAGIFGNPGQANYAAANALLDGLAAHRQAHGLPAQSLAWGFWGEASGMTGALTDAERSRISQGGVYPISSDEGVALFDAARAAGDATLVPVKLDLGAIRAQGAGAREVFRSLAPVTVRRKAGGKIEAGALQQRLASLPEADREEVLVELVLRQVADVLGFSSTQAIEPERAFKELGFDSLRAVEFRNGLAEATGLRLPATIVFDYPNPLGLARHLLTEVSGLPAAAARPAAVRKKAATADDELIAIVGMACRYPGGITSPAGLWQAVADGVDAISDFPQDRGWDLARIYDPTGARPDTSYVAQGGFLHDAGDFDPDFFGISPNEALIMDPQQRLLLEASWEAFEDAGIDPRTLKGSRTGVYSGMMYHDYAHNASTGGIASGRVSYVLGVEGPSMTVDTACSSSLVSLHLAVQALRSGECTLALAGGVTVMSDPEVFVEFSRQKGMARDGRCKSFAGAADGAAWSEGVGVLVVERLSDARANGHRVLAVVRGSAVNQDGASNGLTAPNGPSQQRVIRAALEGAGLTTADVDVLEAHGTGTTLGDPIEAQAVLATYGQDRDEDKPLWLGSLKSNIGHAQAAAGVGGVIKMVQALRHGLMPKTLHIDEPTPHVDWEAGNVKLLQEPVPWPAQAGRPRRAGISSFGLSGTNAHVIVEEAPQATAPAGEPRALPLVPVVLSARSPEALAEQAARLHAHVTGDPELSPTGLTDLAYSAATSRTPHEHRAAVVAASREELLAGLSALAGGASATALTGAGAVRGAVRDGKPAFLFTGQGAQRLGMGRELHAAFPVFAAALDEVVAALDAYLDTPLYEVIWGEDEALLNSTAYTQPALFAIETALFRLVESWGVRPAYLAGHSIGEITAAHAAGVLSLEDAARLVAARGRLMQALPAGGAMAAVEAAEEEVLPHLSDTVGIAAINSPRSIVVSGEEGAVDAITAVFTGLGRKTTRLRVSHAFHSPLMDPVLAEFHLVAENVTYHQPKIPVVSGVHGEISEDWGTPDYWTRHLREAVRFCDTVRHLHGLGVTRFVELGPDAILSALTRTTLDGESAPGQDLVIEPVLRGNRAEPRTLLTALAHLHTSGSRIDWQTYYSGTGARRVDLPTYAFQRRRFWIPDGQGGGDATSLGLSSVDHPLLGAVISAPDTDGIVLTGRLAVSAQPWLADHRVGESVLFPGTGFIELAVQAGDRIGCPVVDELTLEAPLVLPQHGGIAIRVGVGAADEAGRRPVTFHSRGEDEDLPWVRNAVGTLATLGADAAAGSVRPFDATAWPPAGAEPVDLDGFYADVAEAGLAYGPVFQGMRAAWRSGDDVYAEVVLPDGVEPQGYGLHPALLDAALHPVALSGVTGGEAALPFALTGVSLSAEGASGLRVRVSARGEGSVAVDLADTSGAPVASLASLMLRPLAPGQGAAGSSSTVRDALFRIDWQPQPQPQTSGAAAGADGRSVVAWQALGEGPVADTVVWDAPAGTDAAAVHTAVGQALEVLHEWLAEERFEGSTLVVRTRGAVAVADEGVGDLAGAAVWGLVRTAQSENPGRVVLLDTDADAADAGGFADVALAVASGEPQAAVRSAAVLAPRLVRAAAETATTEREEFAADGTVLITGGTGMLGRLFARHLITRRGVTRLLLTSRRGPAAEGAAELVAELAELGAEVEIAACDTSDREALAALLAGIPAAHPLTGVVHMAGVLDDGVLGSLTPERLTAVLRPKVDAALHLHELTAGLDLAAFILFSSVAGVLGNPGQANYAAANAFLDALATYRHAQGLPAQSLAWGPWTAEEAGGGMAGELAAADSGRMSRIGIESLTAGAGTEVFDAAHALGAPALVTILLNTKAMRGATDLPDLFRSLVPARSRRRADSGSTVDVTAFRRRMAGLSEAARTDELVDLVRAHAAAILGHAGAASIGKSREFKELGFDSLSAVEFRNSLAEATGLRLPATLVFDYPNSQALAEHFAEELRPREGNDGAGPGPDPDSDEGRIRRLLQTVPMARLRELGLVDTLLELADGRTHTTESKAVAAEEEAIDDMDAESLINMALDGLGLDDAIQGM</sequence>
<dbReference type="InterPro" id="IPR020841">
    <property type="entry name" value="PKS_Beta-ketoAc_synthase_dom"/>
</dbReference>
<dbReference type="PANTHER" id="PTHR43775:SF51">
    <property type="entry name" value="INACTIVE PHENOLPHTHIOCEROL SYNTHESIS POLYKETIDE SYNTHASE TYPE I PKS1-RELATED"/>
    <property type="match status" value="1"/>
</dbReference>
<feature type="domain" description="Carrier" evidence="10">
    <location>
        <begin position="1670"/>
        <end position="1745"/>
    </location>
</feature>
<gene>
    <name evidence="13" type="ORF">ACS04_30900</name>
</gene>
<dbReference type="SMART" id="SM00822">
    <property type="entry name" value="PKS_KR"/>
    <property type="match status" value="2"/>
</dbReference>
<dbReference type="Gene3D" id="3.30.70.3290">
    <property type="match status" value="2"/>
</dbReference>
<keyword evidence="6" id="KW-0045">Antibiotic biosynthesis</keyword>